<name>A0A9W6SNG0_9ACTN</name>
<evidence type="ECO:0000313" key="3">
    <source>
        <dbReference type="Proteomes" id="UP001165079"/>
    </source>
</evidence>
<feature type="transmembrane region" description="Helical" evidence="1">
    <location>
        <begin position="205"/>
        <end position="225"/>
    </location>
</feature>
<evidence type="ECO:0008006" key="4">
    <source>
        <dbReference type="Google" id="ProtNLM"/>
    </source>
</evidence>
<keyword evidence="3" id="KW-1185">Reference proteome</keyword>
<dbReference type="EMBL" id="BSTX01000002">
    <property type="protein sequence ID" value="GLZ77801.1"/>
    <property type="molecule type" value="Genomic_DNA"/>
</dbReference>
<comment type="caution">
    <text evidence="2">The sequence shown here is derived from an EMBL/GenBank/DDBJ whole genome shotgun (WGS) entry which is preliminary data.</text>
</comment>
<dbReference type="Pfam" id="PF10067">
    <property type="entry name" value="DUF2306"/>
    <property type="match status" value="1"/>
</dbReference>
<proteinExistence type="predicted"/>
<keyword evidence="1" id="KW-1133">Transmembrane helix</keyword>
<dbReference type="Proteomes" id="UP001165079">
    <property type="component" value="Unassembled WGS sequence"/>
</dbReference>
<accession>A0A9W6SNG0</accession>
<feature type="transmembrane region" description="Helical" evidence="1">
    <location>
        <begin position="63"/>
        <end position="87"/>
    </location>
</feature>
<reference evidence="2" key="1">
    <citation type="submission" date="2023-03" db="EMBL/GenBank/DDBJ databases">
        <title>Actinorhabdospora filicis NBRC 111898.</title>
        <authorList>
            <person name="Ichikawa N."/>
            <person name="Sato H."/>
            <person name="Tonouchi N."/>
        </authorList>
    </citation>
    <scope>NUCLEOTIDE SEQUENCE</scope>
    <source>
        <strain evidence="2">NBRC 111898</strain>
    </source>
</reference>
<keyword evidence="1" id="KW-0472">Membrane</keyword>
<protein>
    <recommendedName>
        <fullName evidence="4">DUF2306 domain-containing protein</fullName>
    </recommendedName>
</protein>
<dbReference type="RefSeq" id="WP_285662982.1">
    <property type="nucleotide sequence ID" value="NZ_BSTX01000002.1"/>
</dbReference>
<gene>
    <name evidence="2" type="ORF">Afil01_26080</name>
</gene>
<feature type="transmembrane region" description="Helical" evidence="1">
    <location>
        <begin position="160"/>
        <end position="185"/>
    </location>
</feature>
<feature type="transmembrane region" description="Helical" evidence="1">
    <location>
        <begin position="23"/>
        <end position="43"/>
    </location>
</feature>
<feature type="transmembrane region" description="Helical" evidence="1">
    <location>
        <begin position="99"/>
        <end position="120"/>
    </location>
</feature>
<dbReference type="InterPro" id="IPR018750">
    <property type="entry name" value="DUF2306_membrane"/>
</dbReference>
<keyword evidence="1" id="KW-0812">Transmembrane</keyword>
<feature type="transmembrane region" description="Helical" evidence="1">
    <location>
        <begin position="126"/>
        <end position="148"/>
    </location>
</feature>
<organism evidence="2 3">
    <name type="scientific">Actinorhabdospora filicis</name>
    <dbReference type="NCBI Taxonomy" id="1785913"/>
    <lineage>
        <taxon>Bacteria</taxon>
        <taxon>Bacillati</taxon>
        <taxon>Actinomycetota</taxon>
        <taxon>Actinomycetes</taxon>
        <taxon>Micromonosporales</taxon>
        <taxon>Micromonosporaceae</taxon>
        <taxon>Actinorhabdospora</taxon>
    </lineage>
</organism>
<dbReference type="AlphaFoldDB" id="A0A9W6SNG0"/>
<evidence type="ECO:0000256" key="1">
    <source>
        <dbReference type="SAM" id="Phobius"/>
    </source>
</evidence>
<sequence>MTSVDTRPEAGNKTRTPLLRRPWIGPLMLIAAAFMAYSVPRYLTLDPARTNVPAPEGFPQHYWLLSAHVVFGTVAMTTACFQIWPAFRNRYPRAHRIMGRLYVLAGVVPGALLAVTVGAVSPFGPVVRVANVLMGLIWLAVTIAGFRAARARRLGDHRRWMIRGFALTFAIITTRFLGVVAAIALYSGDEDLATASLSDVRVQTFTAIGVWVGFTLHLALAQLWLDRRNRRRAR</sequence>
<evidence type="ECO:0000313" key="2">
    <source>
        <dbReference type="EMBL" id="GLZ77801.1"/>
    </source>
</evidence>